<reference evidence="1 2" key="1">
    <citation type="submission" date="2018-08" db="EMBL/GenBank/DDBJ databases">
        <title>Form III RuBisCO-mediated autotrophy in Thermodesulfobium bacteria.</title>
        <authorList>
            <person name="Toshchakov S.V."/>
            <person name="Kublanov I.V."/>
            <person name="Frolov E."/>
            <person name="Bonch-Osmolovskaya E.A."/>
            <person name="Tourova T.P."/>
            <person name="Chernych N.A."/>
            <person name="Lebedinsky A.V."/>
        </authorList>
    </citation>
    <scope>NUCLEOTIDE SEQUENCE [LARGE SCALE GENOMIC DNA]</scope>
    <source>
        <strain evidence="1 2">SR</strain>
    </source>
</reference>
<accession>A0A3D8P280</accession>
<organism evidence="1 2">
    <name type="scientific">Ammonifex thiophilus</name>
    <dbReference type="NCBI Taxonomy" id="444093"/>
    <lineage>
        <taxon>Bacteria</taxon>
        <taxon>Bacillati</taxon>
        <taxon>Bacillota</taxon>
        <taxon>Clostridia</taxon>
        <taxon>Thermoanaerobacterales</taxon>
        <taxon>Thermoanaerobacteraceae</taxon>
        <taxon>Ammonifex</taxon>
    </lineage>
</organism>
<evidence type="ECO:0000313" key="1">
    <source>
        <dbReference type="EMBL" id="RDV79756.1"/>
    </source>
</evidence>
<keyword evidence="2" id="KW-1185">Reference proteome</keyword>
<comment type="caution">
    <text evidence="1">The sequence shown here is derived from an EMBL/GenBank/DDBJ whole genome shotgun (WGS) entry which is preliminary data.</text>
</comment>
<sequence>MRAVIDTSVLVSAFLSKRSHPAKVLDA</sequence>
<dbReference type="AlphaFoldDB" id="A0A3D8P280"/>
<protein>
    <submittedName>
        <fullName evidence="1">Putative toxin-antitoxin system toxin component, PIN family</fullName>
    </submittedName>
</protein>
<feature type="non-terminal residue" evidence="1">
    <location>
        <position position="27"/>
    </location>
</feature>
<gene>
    <name evidence="1" type="ORF">DXX99_11170</name>
</gene>
<proteinExistence type="predicted"/>
<dbReference type="Proteomes" id="UP000256329">
    <property type="component" value="Unassembled WGS sequence"/>
</dbReference>
<evidence type="ECO:0000313" key="2">
    <source>
        <dbReference type="Proteomes" id="UP000256329"/>
    </source>
</evidence>
<name>A0A3D8P280_9THEO</name>
<dbReference type="EMBL" id="QSLN01000081">
    <property type="protein sequence ID" value="RDV79756.1"/>
    <property type="molecule type" value="Genomic_DNA"/>
</dbReference>